<name>E2AEY6_CAMFO</name>
<protein>
    <submittedName>
        <fullName evidence="2">Uncharacterized protein</fullName>
    </submittedName>
</protein>
<accession>E2AEY6</accession>
<reference evidence="2 3" key="1">
    <citation type="journal article" date="2010" name="Science">
        <title>Genomic comparison of the ants Camponotus floridanus and Harpegnathos saltator.</title>
        <authorList>
            <person name="Bonasio R."/>
            <person name="Zhang G."/>
            <person name="Ye C."/>
            <person name="Mutti N.S."/>
            <person name="Fang X."/>
            <person name="Qin N."/>
            <person name="Donahue G."/>
            <person name="Yang P."/>
            <person name="Li Q."/>
            <person name="Li C."/>
            <person name="Zhang P."/>
            <person name="Huang Z."/>
            <person name="Berger S.L."/>
            <person name="Reinberg D."/>
            <person name="Wang J."/>
            <person name="Liebig J."/>
        </authorList>
    </citation>
    <scope>NUCLEOTIDE SEQUENCE [LARGE SCALE GENOMIC DNA]</scope>
    <source>
        <strain evidence="3">C129</strain>
    </source>
</reference>
<gene>
    <name evidence="2" type="ORF">EAG_08116</name>
</gene>
<feature type="compositionally biased region" description="Basic and acidic residues" evidence="1">
    <location>
        <begin position="156"/>
        <end position="166"/>
    </location>
</feature>
<dbReference type="OrthoDB" id="7687230at2759"/>
<proteinExistence type="predicted"/>
<feature type="compositionally biased region" description="Acidic residues" evidence="1">
    <location>
        <begin position="141"/>
        <end position="155"/>
    </location>
</feature>
<dbReference type="Proteomes" id="UP000000311">
    <property type="component" value="Unassembled WGS sequence"/>
</dbReference>
<feature type="compositionally biased region" description="Acidic residues" evidence="1">
    <location>
        <begin position="167"/>
        <end position="183"/>
    </location>
</feature>
<evidence type="ECO:0000256" key="1">
    <source>
        <dbReference type="SAM" id="MobiDB-lite"/>
    </source>
</evidence>
<dbReference type="OMA" id="YDEQEAD"/>
<keyword evidence="3" id="KW-1185">Reference proteome</keyword>
<dbReference type="InParanoid" id="E2AEY6"/>
<feature type="region of interest" description="Disordered" evidence="1">
    <location>
        <begin position="141"/>
        <end position="193"/>
    </location>
</feature>
<evidence type="ECO:0000313" key="3">
    <source>
        <dbReference type="Proteomes" id="UP000000311"/>
    </source>
</evidence>
<feature type="compositionally biased region" description="Polar residues" evidence="1">
    <location>
        <begin position="10"/>
        <end position="26"/>
    </location>
</feature>
<dbReference type="EMBL" id="GL438981">
    <property type="protein sequence ID" value="EFN68002.1"/>
    <property type="molecule type" value="Genomic_DNA"/>
</dbReference>
<dbReference type="KEGG" id="cfo:105251659"/>
<organism evidence="3">
    <name type="scientific">Camponotus floridanus</name>
    <name type="common">Florida carpenter ant</name>
    <dbReference type="NCBI Taxonomy" id="104421"/>
    <lineage>
        <taxon>Eukaryota</taxon>
        <taxon>Metazoa</taxon>
        <taxon>Ecdysozoa</taxon>
        <taxon>Arthropoda</taxon>
        <taxon>Hexapoda</taxon>
        <taxon>Insecta</taxon>
        <taxon>Pterygota</taxon>
        <taxon>Neoptera</taxon>
        <taxon>Endopterygota</taxon>
        <taxon>Hymenoptera</taxon>
        <taxon>Apocrita</taxon>
        <taxon>Aculeata</taxon>
        <taxon>Formicoidea</taxon>
        <taxon>Formicidae</taxon>
        <taxon>Formicinae</taxon>
        <taxon>Camponotus</taxon>
    </lineage>
</organism>
<feature type="region of interest" description="Disordered" evidence="1">
    <location>
        <begin position="1"/>
        <end position="59"/>
    </location>
</feature>
<sequence>MEQIGRSKTKYTSPQTSTWSTKQTTDVRIPPDAYWKYTQRTNQDTTDKNTRRHQNLMSEPTVSYYSSANSYKINTYPRSMHLKYPSAVTEAPQRFQQNTMKSDRNKDYANNVAVIDKDRYKTRQEDESNVEYIDEELGNFTEDNIEDEVEEEAENDQERIGESLDKEYDEQEADDEIDEESDAPAEPHVMQRNTVKKDALLRTQQRMQINQQQNPHKIRYAQYSPKLYQAHPLPIRYYRNIPDRDIHEALSEEDLYTAQALKNPPRKSSVDYHQNWIPQRNSNRYDTMISPMQSSRRGQTRPEIKSFTEAEIVDRRKCSRCGNVSIKNPSISKKNNCRFQDSPNFSTRRHFGDDAEILNKSWCGYCKPKYHDVENMGPCEIPSPALYSMKTRRSKDSSIPMYETLEGKHPMDELSHKFARISSKYTKETPNILRDRTRHSAQTAQGATRMSVHYA</sequence>
<dbReference type="AlphaFoldDB" id="E2AEY6"/>
<evidence type="ECO:0000313" key="2">
    <source>
        <dbReference type="EMBL" id="EFN68002.1"/>
    </source>
</evidence>